<gene>
    <name evidence="2" type="ORF">X777_14550</name>
</gene>
<keyword evidence="1" id="KW-0732">Signal</keyword>
<feature type="signal peptide" evidence="1">
    <location>
        <begin position="1"/>
        <end position="18"/>
    </location>
</feature>
<dbReference type="AlphaFoldDB" id="A0A026WZF2"/>
<name>A0A026WZF2_OOCBI</name>
<reference evidence="2 3" key="1">
    <citation type="journal article" date="2014" name="Curr. Biol.">
        <title>The genome of the clonal raider ant Cerapachys biroi.</title>
        <authorList>
            <person name="Oxley P.R."/>
            <person name="Ji L."/>
            <person name="Fetter-Pruneda I."/>
            <person name="McKenzie S.K."/>
            <person name="Li C."/>
            <person name="Hu H."/>
            <person name="Zhang G."/>
            <person name="Kronauer D.J."/>
        </authorList>
    </citation>
    <scope>NUCLEOTIDE SEQUENCE [LARGE SCALE GENOMIC DNA]</scope>
</reference>
<sequence>MFHYFSLNLCIHAKAAEAAQSAYYDPNRPQCAYVPPPEYYRYAMLEHRYCCKCLQQYQHVLMY</sequence>
<dbReference type="EMBL" id="KK107077">
    <property type="protein sequence ID" value="EZA60524.1"/>
    <property type="molecule type" value="Genomic_DNA"/>
</dbReference>
<evidence type="ECO:0000256" key="1">
    <source>
        <dbReference type="SAM" id="SignalP"/>
    </source>
</evidence>
<feature type="chain" id="PRO_5001546074" description="Secreted protein" evidence="1">
    <location>
        <begin position="19"/>
        <end position="63"/>
    </location>
</feature>
<accession>A0A026WZF2</accession>
<evidence type="ECO:0000313" key="3">
    <source>
        <dbReference type="Proteomes" id="UP000053097"/>
    </source>
</evidence>
<evidence type="ECO:0008006" key="4">
    <source>
        <dbReference type="Google" id="ProtNLM"/>
    </source>
</evidence>
<protein>
    <recommendedName>
        <fullName evidence="4">Secreted protein</fullName>
    </recommendedName>
</protein>
<evidence type="ECO:0000313" key="2">
    <source>
        <dbReference type="EMBL" id="EZA60524.1"/>
    </source>
</evidence>
<keyword evidence="3" id="KW-1185">Reference proteome</keyword>
<organism evidence="2 3">
    <name type="scientific">Ooceraea biroi</name>
    <name type="common">Clonal raider ant</name>
    <name type="synonym">Cerapachys biroi</name>
    <dbReference type="NCBI Taxonomy" id="2015173"/>
    <lineage>
        <taxon>Eukaryota</taxon>
        <taxon>Metazoa</taxon>
        <taxon>Ecdysozoa</taxon>
        <taxon>Arthropoda</taxon>
        <taxon>Hexapoda</taxon>
        <taxon>Insecta</taxon>
        <taxon>Pterygota</taxon>
        <taxon>Neoptera</taxon>
        <taxon>Endopterygota</taxon>
        <taxon>Hymenoptera</taxon>
        <taxon>Apocrita</taxon>
        <taxon>Aculeata</taxon>
        <taxon>Formicoidea</taxon>
        <taxon>Formicidae</taxon>
        <taxon>Dorylinae</taxon>
        <taxon>Ooceraea</taxon>
    </lineage>
</organism>
<proteinExistence type="predicted"/>
<dbReference type="Proteomes" id="UP000053097">
    <property type="component" value="Unassembled WGS sequence"/>
</dbReference>